<name>A0A3G2E967_9BURK</name>
<dbReference type="EMBL" id="CP033019">
    <property type="protein sequence ID" value="AYM76878.1"/>
    <property type="molecule type" value="Genomic_DNA"/>
</dbReference>
<evidence type="ECO:0000313" key="2">
    <source>
        <dbReference type="Proteomes" id="UP000279594"/>
    </source>
</evidence>
<organism evidence="1 2">
    <name type="scientific">Janthinobacterium agaricidamnosum</name>
    <dbReference type="NCBI Taxonomy" id="55508"/>
    <lineage>
        <taxon>Bacteria</taxon>
        <taxon>Pseudomonadati</taxon>
        <taxon>Pseudomonadota</taxon>
        <taxon>Betaproteobacteria</taxon>
        <taxon>Burkholderiales</taxon>
        <taxon>Oxalobacteraceae</taxon>
        <taxon>Janthinobacterium</taxon>
    </lineage>
</organism>
<keyword evidence="2" id="KW-1185">Reference proteome</keyword>
<accession>A0A3G2E967</accession>
<gene>
    <name evidence="1" type="ORF">D9M09_14520</name>
</gene>
<protein>
    <submittedName>
        <fullName evidence="1">Uncharacterized protein</fullName>
    </submittedName>
</protein>
<sequence>MIVTFSNGIKGKKVYVVRARTANSTFFPTPGSLGPDKNPMTGGVTMGAAPDGRALPQWVEFEWTEWPYPAPPPPTEPSALQAWNDRVDLLTRTLPHKRARVAVQSRVPQDVIDEVLASNRQRAPNALSDKDLWVYFIWYETGIKFRWRLLQGCCQMLREGGDELAP</sequence>
<dbReference type="Proteomes" id="UP000279594">
    <property type="component" value="Chromosome"/>
</dbReference>
<evidence type="ECO:0000313" key="1">
    <source>
        <dbReference type="EMBL" id="AYM76878.1"/>
    </source>
</evidence>
<dbReference type="AlphaFoldDB" id="A0A3G2E967"/>
<proteinExistence type="predicted"/>
<reference evidence="1 2" key="1">
    <citation type="submission" date="2018-10" db="EMBL/GenBank/DDBJ databases">
        <title>Effects of UV and annual dynamics of microbial communities in freshwater RAS systems.</title>
        <authorList>
            <person name="Bekkelund A.K."/>
            <person name="Hansen B.R."/>
            <person name="Stokken H."/>
            <person name="Eriksen B.F."/>
            <person name="Kashulin N.A."/>
        </authorList>
    </citation>
    <scope>NUCLEOTIDE SEQUENCE [LARGE SCALE GENOMIC DNA]</scope>
    <source>
        <strain evidence="1 2">BHSEK</strain>
    </source>
</reference>